<feature type="compositionally biased region" description="Low complexity" evidence="5">
    <location>
        <begin position="299"/>
        <end position="308"/>
    </location>
</feature>
<evidence type="ECO:0000256" key="6">
    <source>
        <dbReference type="SAM" id="Phobius"/>
    </source>
</evidence>
<evidence type="ECO:0000256" key="3">
    <source>
        <dbReference type="ARBA" id="ARBA00022989"/>
    </source>
</evidence>
<comment type="subcellular location">
    <subcellularLocation>
        <location evidence="1">Membrane</location>
        <topology evidence="1">Multi-pass membrane protein</topology>
    </subcellularLocation>
</comment>
<feature type="region of interest" description="Disordered" evidence="5">
    <location>
        <begin position="127"/>
        <end position="166"/>
    </location>
</feature>
<feature type="transmembrane region" description="Helical" evidence="6">
    <location>
        <begin position="321"/>
        <end position="344"/>
    </location>
</feature>
<dbReference type="InterPro" id="IPR003689">
    <property type="entry name" value="ZIP"/>
</dbReference>
<protein>
    <recommendedName>
        <fullName evidence="9">Zinc/iron permease</fullName>
    </recommendedName>
</protein>
<dbReference type="EMBL" id="JANIEX010000738">
    <property type="protein sequence ID" value="KAJ3563634.1"/>
    <property type="molecule type" value="Genomic_DNA"/>
</dbReference>
<name>A0AAD5YNQ8_9AGAR</name>
<evidence type="ECO:0000256" key="1">
    <source>
        <dbReference type="ARBA" id="ARBA00004141"/>
    </source>
</evidence>
<dbReference type="AlphaFoldDB" id="A0AAD5YNQ8"/>
<proteinExistence type="predicted"/>
<evidence type="ECO:0008006" key="9">
    <source>
        <dbReference type="Google" id="ProtNLM"/>
    </source>
</evidence>
<feature type="region of interest" description="Disordered" evidence="5">
    <location>
        <begin position="259"/>
        <end position="286"/>
    </location>
</feature>
<evidence type="ECO:0000313" key="8">
    <source>
        <dbReference type="Proteomes" id="UP001213000"/>
    </source>
</evidence>
<keyword evidence="3 6" id="KW-1133">Transmembrane helix</keyword>
<dbReference type="PANTHER" id="PTHR11040:SF44">
    <property type="entry name" value="PROTEIN ZNTC-RELATED"/>
    <property type="match status" value="1"/>
</dbReference>
<evidence type="ECO:0000256" key="2">
    <source>
        <dbReference type="ARBA" id="ARBA00022692"/>
    </source>
</evidence>
<feature type="transmembrane region" description="Helical" evidence="6">
    <location>
        <begin position="424"/>
        <end position="443"/>
    </location>
</feature>
<evidence type="ECO:0000256" key="4">
    <source>
        <dbReference type="ARBA" id="ARBA00023136"/>
    </source>
</evidence>
<sequence length="584" mass="62790">MAVTTLDRLRSAEDHVMPVEPRLQVLAVILIISLFAVSFPGVSKSLPFLRIPPVVFFIGKHFGTGVILATAFIHLLQDSFEALQKPLVRQYFSHVGKYTGLIILASLLSIFLVEYISTSYVESLQAEPSLPPTPVSSRPPSPHHSQRCTLKGASTPPTHPAPVRPPTSLSVLQAPIIQTSQTDETTPLLRHPRTQSTPHLNTAYGHANHRAHHALLPAIVTQNAAGVVPIEVLTNSPRILRMRGCTCVLDHGCVCAASAHTTHPHTPLPSTVSREPSRTEPSGTVGATVALVEEERGSSRSSGDAGSAQEVEPSVGRRRQVIGLLVLQLGIMIHSIVIGLTLAITTGADFTSLTTAVIFHQLFEGLSLGIRIATLPPPPSNNDDETPLESGDPYKPEHRRRGFVKNIISKIGGERGEGWLKCSLAILFAITTPAGMGLGMVAFKVGRKKAGIELARMYLTQGIMSAISAGMLIYVSTVEMIAGDFVFGDVEGHSHHGHGHSHDLPSMEDEERALPDQAQPIMGRPFVTGPEEIPSSELQENQHSAEELDEHHHHHHHAKIGKKMLAVLSLLAGVGGMVLVGLGE</sequence>
<dbReference type="PANTHER" id="PTHR11040">
    <property type="entry name" value="ZINC/IRON TRANSPORTER"/>
    <property type="match status" value="1"/>
</dbReference>
<feature type="region of interest" description="Disordered" evidence="5">
    <location>
        <begin position="376"/>
        <end position="395"/>
    </location>
</feature>
<evidence type="ECO:0000313" key="7">
    <source>
        <dbReference type="EMBL" id="KAJ3563634.1"/>
    </source>
</evidence>
<feature type="transmembrane region" description="Helical" evidence="6">
    <location>
        <begin position="54"/>
        <end position="75"/>
    </location>
</feature>
<evidence type="ECO:0000256" key="5">
    <source>
        <dbReference type="SAM" id="MobiDB-lite"/>
    </source>
</evidence>
<dbReference type="GO" id="GO:0005886">
    <property type="term" value="C:plasma membrane"/>
    <property type="evidence" value="ECO:0007669"/>
    <property type="project" value="TreeGrafter"/>
</dbReference>
<keyword evidence="8" id="KW-1185">Reference proteome</keyword>
<accession>A0AAD5YNQ8</accession>
<feature type="compositionally biased region" description="Low complexity" evidence="5">
    <location>
        <begin position="259"/>
        <end position="273"/>
    </location>
</feature>
<organism evidence="7 8">
    <name type="scientific">Leucocoprinus birnbaumii</name>
    <dbReference type="NCBI Taxonomy" id="56174"/>
    <lineage>
        <taxon>Eukaryota</taxon>
        <taxon>Fungi</taxon>
        <taxon>Dikarya</taxon>
        <taxon>Basidiomycota</taxon>
        <taxon>Agaricomycotina</taxon>
        <taxon>Agaricomycetes</taxon>
        <taxon>Agaricomycetidae</taxon>
        <taxon>Agaricales</taxon>
        <taxon>Agaricineae</taxon>
        <taxon>Agaricaceae</taxon>
        <taxon>Leucocoprinus</taxon>
    </lineage>
</organism>
<feature type="transmembrane region" description="Helical" evidence="6">
    <location>
        <begin position="23"/>
        <end position="42"/>
    </location>
</feature>
<feature type="compositionally biased region" description="Pro residues" evidence="5">
    <location>
        <begin position="129"/>
        <end position="142"/>
    </location>
</feature>
<comment type="caution">
    <text evidence="7">The sequence shown here is derived from an EMBL/GenBank/DDBJ whole genome shotgun (WGS) entry which is preliminary data.</text>
</comment>
<feature type="transmembrane region" description="Helical" evidence="6">
    <location>
        <begin position="564"/>
        <end position="582"/>
    </location>
</feature>
<gene>
    <name evidence="7" type="ORF">NP233_g8815</name>
</gene>
<feature type="region of interest" description="Disordered" evidence="5">
    <location>
        <begin position="294"/>
        <end position="313"/>
    </location>
</feature>
<feature type="transmembrane region" description="Helical" evidence="6">
    <location>
        <begin position="95"/>
        <end position="116"/>
    </location>
</feature>
<dbReference type="Pfam" id="PF02535">
    <property type="entry name" value="Zip"/>
    <property type="match status" value="1"/>
</dbReference>
<reference evidence="7" key="1">
    <citation type="submission" date="2022-07" db="EMBL/GenBank/DDBJ databases">
        <title>Genome Sequence of Leucocoprinus birnbaumii.</title>
        <authorList>
            <person name="Buettner E."/>
        </authorList>
    </citation>
    <scope>NUCLEOTIDE SEQUENCE</scope>
    <source>
        <strain evidence="7">VT141</strain>
    </source>
</reference>
<feature type="region of interest" description="Disordered" evidence="5">
    <location>
        <begin position="528"/>
        <end position="556"/>
    </location>
</feature>
<dbReference type="Proteomes" id="UP001213000">
    <property type="component" value="Unassembled WGS sequence"/>
</dbReference>
<keyword evidence="2 6" id="KW-0812">Transmembrane</keyword>
<keyword evidence="4 6" id="KW-0472">Membrane</keyword>
<dbReference type="GO" id="GO:0005385">
    <property type="term" value="F:zinc ion transmembrane transporter activity"/>
    <property type="evidence" value="ECO:0007669"/>
    <property type="project" value="TreeGrafter"/>
</dbReference>